<comment type="subcellular location">
    <subcellularLocation>
        <location evidence="8">Cytoplasm</location>
    </subcellularLocation>
</comment>
<dbReference type="GO" id="GO:0016779">
    <property type="term" value="F:nucleotidyltransferase activity"/>
    <property type="evidence" value="ECO:0007669"/>
    <property type="project" value="UniProtKB-KW"/>
</dbReference>
<comment type="cofactor">
    <cofactor evidence="8">
        <name>Mg(2+)</name>
        <dbReference type="ChEBI" id="CHEBI:18420"/>
    </cofactor>
</comment>
<comment type="similarity">
    <text evidence="8">Belongs to the MobA family.</text>
</comment>
<keyword evidence="4 8" id="KW-0547">Nucleotide-binding</keyword>
<dbReference type="PANTHER" id="PTHR19136:SF81">
    <property type="entry name" value="MOLYBDENUM COFACTOR GUANYLYLTRANSFERASE"/>
    <property type="match status" value="1"/>
</dbReference>
<sequence length="203" mass="22535">MVINHITGVLLAGGKSRRMGNDKRSILLSGETLFNRALGVLKTIFQEVIVVLGEGDFPIEATHIKVVHDIIPNRAAAGGLYTGLFYAKNPRIFVVACDMPFLNPEVIRFMASLADEGDIHLAQLAHGPQTMHGIYSKRCLPVIEKMVKEEKLRLQELIRHPSLQVQMIPESDIMPYDPDLLSFMNLNSPADLELAKKIKSPSP</sequence>
<dbReference type="InterPro" id="IPR025877">
    <property type="entry name" value="MobA-like_NTP_Trfase"/>
</dbReference>
<proteinExistence type="inferred from homology"/>
<accession>A0ABU3KCL0</accession>
<gene>
    <name evidence="8" type="primary">mobA</name>
    <name evidence="10" type="ORF">PPG34_17585</name>
</gene>
<feature type="binding site" evidence="8">
    <location>
        <begin position="11"/>
        <end position="13"/>
    </location>
    <ligand>
        <name>GTP</name>
        <dbReference type="ChEBI" id="CHEBI:37565"/>
    </ligand>
</feature>
<dbReference type="Gene3D" id="3.90.550.10">
    <property type="entry name" value="Spore Coat Polysaccharide Biosynthesis Protein SpsA, Chain A"/>
    <property type="match status" value="1"/>
</dbReference>
<keyword evidence="7 8" id="KW-0501">Molybdenum cofactor biosynthesis</keyword>
<dbReference type="InterPro" id="IPR013482">
    <property type="entry name" value="Molybde_CF_guanTrfase"/>
</dbReference>
<dbReference type="CDD" id="cd02503">
    <property type="entry name" value="MobA"/>
    <property type="match status" value="1"/>
</dbReference>
<comment type="domain">
    <text evidence="8">The N-terminal domain determines nucleotide recognition and specific binding, while the C-terminal domain determines the specific binding to the target protein.</text>
</comment>
<comment type="function">
    <text evidence="8">Transfers a GMP moiety from GTP to Mo-molybdopterin (Mo-MPT) cofactor (Moco or molybdenum cofactor) to form Mo-molybdopterin guanine dinucleotide (Mo-MGD) cofactor.</text>
</comment>
<evidence type="ECO:0000313" key="11">
    <source>
        <dbReference type="Proteomes" id="UP001250932"/>
    </source>
</evidence>
<dbReference type="InterPro" id="IPR029044">
    <property type="entry name" value="Nucleotide-diphossugar_trans"/>
</dbReference>
<comment type="caution">
    <text evidence="10">The sequence shown here is derived from an EMBL/GenBank/DDBJ whole genome shotgun (WGS) entry which is preliminary data.</text>
</comment>
<evidence type="ECO:0000256" key="3">
    <source>
        <dbReference type="ARBA" id="ARBA00022723"/>
    </source>
</evidence>
<feature type="binding site" evidence="8">
    <location>
        <position position="98"/>
    </location>
    <ligand>
        <name>Mg(2+)</name>
        <dbReference type="ChEBI" id="CHEBI:18420"/>
    </ligand>
</feature>
<evidence type="ECO:0000256" key="5">
    <source>
        <dbReference type="ARBA" id="ARBA00022842"/>
    </source>
</evidence>
<evidence type="ECO:0000256" key="8">
    <source>
        <dbReference type="HAMAP-Rule" id="MF_00316"/>
    </source>
</evidence>
<feature type="binding site" evidence="8">
    <location>
        <position position="98"/>
    </location>
    <ligand>
        <name>GTP</name>
        <dbReference type="ChEBI" id="CHEBI:37565"/>
    </ligand>
</feature>
<dbReference type="EMBL" id="JAQOUE010000002">
    <property type="protein sequence ID" value="MDT7044167.1"/>
    <property type="molecule type" value="Genomic_DNA"/>
</dbReference>
<evidence type="ECO:0000256" key="1">
    <source>
        <dbReference type="ARBA" id="ARBA00022490"/>
    </source>
</evidence>
<dbReference type="EC" id="2.7.7.77" evidence="8"/>
<feature type="binding site" evidence="8">
    <location>
        <position position="23"/>
    </location>
    <ligand>
        <name>GTP</name>
        <dbReference type="ChEBI" id="CHEBI:37565"/>
    </ligand>
</feature>
<dbReference type="Pfam" id="PF12804">
    <property type="entry name" value="NTP_transf_3"/>
    <property type="match status" value="1"/>
</dbReference>
<keyword evidence="1 8" id="KW-0963">Cytoplasm</keyword>
<keyword evidence="10" id="KW-0548">Nucleotidyltransferase</keyword>
<protein>
    <recommendedName>
        <fullName evidence="8">Probable molybdenum cofactor guanylyltransferase</fullName>
        <shortName evidence="8">MoCo guanylyltransferase</shortName>
        <ecNumber evidence="8">2.7.7.77</ecNumber>
    </recommendedName>
    <alternativeName>
        <fullName evidence="8">GTP:molybdopterin guanylyltransferase</fullName>
    </alternativeName>
    <alternativeName>
        <fullName evidence="8">Mo-MPT guanylyltransferase</fullName>
    </alternativeName>
    <alternativeName>
        <fullName evidence="8">Molybdopterin guanylyltransferase</fullName>
    </alternativeName>
    <alternativeName>
        <fullName evidence="8">Molybdopterin-guanine dinucleotide synthase</fullName>
        <shortName evidence="8">MGD synthase</shortName>
    </alternativeName>
</protein>
<evidence type="ECO:0000256" key="2">
    <source>
        <dbReference type="ARBA" id="ARBA00022679"/>
    </source>
</evidence>
<name>A0ABU3KCL0_9BACT</name>
<evidence type="ECO:0000256" key="7">
    <source>
        <dbReference type="ARBA" id="ARBA00023150"/>
    </source>
</evidence>
<dbReference type="HAMAP" id="MF_00316">
    <property type="entry name" value="MobA"/>
    <property type="match status" value="1"/>
</dbReference>
<keyword evidence="11" id="KW-1185">Reference proteome</keyword>
<reference evidence="10 11" key="1">
    <citation type="journal article" date="2023" name="ISME J.">
        <title>Cultivation and genomic characterization of novel and ubiquitous marine nitrite-oxidizing bacteria from the Nitrospirales.</title>
        <authorList>
            <person name="Mueller A.J."/>
            <person name="Daebeler A."/>
            <person name="Herbold C.W."/>
            <person name="Kirkegaard R.H."/>
            <person name="Daims H."/>
        </authorList>
    </citation>
    <scope>NUCLEOTIDE SEQUENCE [LARGE SCALE GENOMIC DNA]</scope>
    <source>
        <strain evidence="10 11">EB</strain>
    </source>
</reference>
<feature type="domain" description="MobA-like NTP transferase" evidence="9">
    <location>
        <begin position="8"/>
        <end position="158"/>
    </location>
</feature>
<keyword evidence="2 8" id="KW-0808">Transferase</keyword>
<dbReference type="Proteomes" id="UP001250932">
    <property type="component" value="Unassembled WGS sequence"/>
</dbReference>
<keyword evidence="5 8" id="KW-0460">Magnesium</keyword>
<dbReference type="RefSeq" id="WP_313834753.1">
    <property type="nucleotide sequence ID" value="NZ_JAQOUE010000002.1"/>
</dbReference>
<organism evidence="10 11">
    <name type="scientific">Candidatus Nitronereus thalassa</name>
    <dbReference type="NCBI Taxonomy" id="3020898"/>
    <lineage>
        <taxon>Bacteria</taxon>
        <taxon>Pseudomonadati</taxon>
        <taxon>Nitrospirota</taxon>
        <taxon>Nitrospiria</taxon>
        <taxon>Nitrospirales</taxon>
        <taxon>Nitrospiraceae</taxon>
        <taxon>Candidatus Nitronereus</taxon>
    </lineage>
</organism>
<dbReference type="SUPFAM" id="SSF53448">
    <property type="entry name" value="Nucleotide-diphospho-sugar transferases"/>
    <property type="match status" value="1"/>
</dbReference>
<evidence type="ECO:0000256" key="4">
    <source>
        <dbReference type="ARBA" id="ARBA00022741"/>
    </source>
</evidence>
<comment type="catalytic activity">
    <reaction evidence="8">
        <text>Mo-molybdopterin + GTP + H(+) = Mo-molybdopterin guanine dinucleotide + diphosphate</text>
        <dbReference type="Rhea" id="RHEA:34243"/>
        <dbReference type="ChEBI" id="CHEBI:15378"/>
        <dbReference type="ChEBI" id="CHEBI:33019"/>
        <dbReference type="ChEBI" id="CHEBI:37565"/>
        <dbReference type="ChEBI" id="CHEBI:71302"/>
        <dbReference type="ChEBI" id="CHEBI:71310"/>
        <dbReference type="EC" id="2.7.7.77"/>
    </reaction>
</comment>
<evidence type="ECO:0000259" key="9">
    <source>
        <dbReference type="Pfam" id="PF12804"/>
    </source>
</evidence>
<dbReference type="PANTHER" id="PTHR19136">
    <property type="entry name" value="MOLYBDENUM COFACTOR GUANYLYLTRANSFERASE"/>
    <property type="match status" value="1"/>
</dbReference>
<feature type="binding site" evidence="8">
    <location>
        <position position="69"/>
    </location>
    <ligand>
        <name>GTP</name>
        <dbReference type="ChEBI" id="CHEBI:37565"/>
    </ligand>
</feature>
<evidence type="ECO:0000313" key="10">
    <source>
        <dbReference type="EMBL" id="MDT7044167.1"/>
    </source>
</evidence>
<keyword evidence="6 8" id="KW-0342">GTP-binding</keyword>
<evidence type="ECO:0000256" key="6">
    <source>
        <dbReference type="ARBA" id="ARBA00023134"/>
    </source>
</evidence>
<comment type="caution">
    <text evidence="8">Lacks conserved residue(s) required for the propagation of feature annotation.</text>
</comment>
<keyword evidence="3 8" id="KW-0479">Metal-binding</keyword>